<keyword evidence="3" id="KW-1185">Reference proteome</keyword>
<comment type="caution">
    <text evidence="2">The sequence shown here is derived from an EMBL/GenBank/DDBJ whole genome shotgun (WGS) entry which is preliminary data.</text>
</comment>
<gene>
    <name evidence="2" type="ORF">DFH08DRAFT_993266</name>
</gene>
<evidence type="ECO:0000313" key="3">
    <source>
        <dbReference type="Proteomes" id="UP001218218"/>
    </source>
</evidence>
<dbReference type="Proteomes" id="UP001218218">
    <property type="component" value="Unassembled WGS sequence"/>
</dbReference>
<feature type="compositionally biased region" description="Basic residues" evidence="1">
    <location>
        <begin position="90"/>
        <end position="101"/>
    </location>
</feature>
<dbReference type="AlphaFoldDB" id="A0AAD7EWB2"/>
<evidence type="ECO:0000256" key="1">
    <source>
        <dbReference type="SAM" id="MobiDB-lite"/>
    </source>
</evidence>
<proteinExistence type="predicted"/>
<evidence type="ECO:0000313" key="2">
    <source>
        <dbReference type="EMBL" id="KAJ7351606.1"/>
    </source>
</evidence>
<organism evidence="2 3">
    <name type="scientific">Mycena albidolilacea</name>
    <dbReference type="NCBI Taxonomy" id="1033008"/>
    <lineage>
        <taxon>Eukaryota</taxon>
        <taxon>Fungi</taxon>
        <taxon>Dikarya</taxon>
        <taxon>Basidiomycota</taxon>
        <taxon>Agaricomycotina</taxon>
        <taxon>Agaricomycetes</taxon>
        <taxon>Agaricomycetidae</taxon>
        <taxon>Agaricales</taxon>
        <taxon>Marasmiineae</taxon>
        <taxon>Mycenaceae</taxon>
        <taxon>Mycena</taxon>
    </lineage>
</organism>
<protein>
    <submittedName>
        <fullName evidence="2">Uncharacterized protein</fullName>
    </submittedName>
</protein>
<dbReference type="EMBL" id="JARIHO010000013">
    <property type="protein sequence ID" value="KAJ7351606.1"/>
    <property type="molecule type" value="Genomic_DNA"/>
</dbReference>
<name>A0AAD7EWB2_9AGAR</name>
<reference evidence="2" key="1">
    <citation type="submission" date="2023-03" db="EMBL/GenBank/DDBJ databases">
        <title>Massive genome expansion in bonnet fungi (Mycena s.s.) driven by repeated elements and novel gene families across ecological guilds.</title>
        <authorList>
            <consortium name="Lawrence Berkeley National Laboratory"/>
            <person name="Harder C.B."/>
            <person name="Miyauchi S."/>
            <person name="Viragh M."/>
            <person name="Kuo A."/>
            <person name="Thoen E."/>
            <person name="Andreopoulos B."/>
            <person name="Lu D."/>
            <person name="Skrede I."/>
            <person name="Drula E."/>
            <person name="Henrissat B."/>
            <person name="Morin E."/>
            <person name="Kohler A."/>
            <person name="Barry K."/>
            <person name="LaButti K."/>
            <person name="Morin E."/>
            <person name="Salamov A."/>
            <person name="Lipzen A."/>
            <person name="Mereny Z."/>
            <person name="Hegedus B."/>
            <person name="Baldrian P."/>
            <person name="Stursova M."/>
            <person name="Weitz H."/>
            <person name="Taylor A."/>
            <person name="Grigoriev I.V."/>
            <person name="Nagy L.G."/>
            <person name="Martin F."/>
            <person name="Kauserud H."/>
        </authorList>
    </citation>
    <scope>NUCLEOTIDE SEQUENCE</scope>
    <source>
        <strain evidence="2">CBHHK002</strain>
    </source>
</reference>
<feature type="region of interest" description="Disordered" evidence="1">
    <location>
        <begin position="1"/>
        <end position="109"/>
    </location>
</feature>
<accession>A0AAD7EWB2</accession>
<sequence length="363" mass="39180">MTKRAAALSARKKGSTLASSPHLSSEPGLPLFADADFEQSDQVTQSGADDDVLLPGSPSSPEITPPPKKRPAQVVEAADSDSDEEVAVQPKKKKSKAGPKKTVKEVDPAEHPKTSLLELVLMIPRAECEGSQREVLTHATTFDDALDIIYRTVGCTDIGKKPVLVYKLSTATTKVTPISLASQADWDGCLDEVTAAEGKKKVNVNILVTEQSGVPAKSKGSKNRIRILDLEHTQSGEDDFDDGLGIMEKERNWIQQLQAKYTKCQLCGPTKSCKIDISSNHHNLSNNQLRAWAHSLVCFVFLLPPGRGYGACGIKFPSKGATAFGCTLIWVKLNGVLPILGETESGNDHDGFASFSLSFEYFA</sequence>